<keyword evidence="3" id="KW-1185">Reference proteome</keyword>
<dbReference type="Gene3D" id="1.10.1740.10">
    <property type="match status" value="1"/>
</dbReference>
<gene>
    <name evidence="2" type="ORF">POL72_10435</name>
</gene>
<accession>A0ABT5BVH6</accession>
<dbReference type="InterPro" id="IPR013325">
    <property type="entry name" value="RNA_pol_sigma_r2"/>
</dbReference>
<dbReference type="RefSeq" id="WP_272094923.1">
    <property type="nucleotide sequence ID" value="NZ_JAQNDK010000001.1"/>
</dbReference>
<dbReference type="Proteomes" id="UP001217485">
    <property type="component" value="Unassembled WGS sequence"/>
</dbReference>
<organism evidence="2 3">
    <name type="scientific">Sorangium atrum</name>
    <dbReference type="NCBI Taxonomy" id="2995308"/>
    <lineage>
        <taxon>Bacteria</taxon>
        <taxon>Pseudomonadati</taxon>
        <taxon>Myxococcota</taxon>
        <taxon>Polyangia</taxon>
        <taxon>Polyangiales</taxon>
        <taxon>Polyangiaceae</taxon>
        <taxon>Sorangium</taxon>
    </lineage>
</organism>
<comment type="caution">
    <text evidence="2">The sequence shown here is derived from an EMBL/GenBank/DDBJ whole genome shotgun (WGS) entry which is preliminary data.</text>
</comment>
<sequence length="226" mass="24830">MSRRKRGAPPAPGLSMSLRPEVSPPLDALVAERRLILSRLIACGVHARDCEDVLQDVLIAAWKAIQAGRYRPDPRSAPRRALRGWLHGITWRQAGHHLGRAHVRREVPVDDPRALVDEGSVDLDGRLLARAALRRLVELPAHHRDLLLAAAGPHPLTSYARAHGLNPATAAGRLQVARKALAERIARPVCQSGDSSRSAANELERMRTTRAGAYAHDGRADLRERQ</sequence>
<dbReference type="EMBL" id="JAQNDK010000001">
    <property type="protein sequence ID" value="MDC0678151.1"/>
    <property type="molecule type" value="Genomic_DNA"/>
</dbReference>
<proteinExistence type="predicted"/>
<evidence type="ECO:0000313" key="2">
    <source>
        <dbReference type="EMBL" id="MDC0678151.1"/>
    </source>
</evidence>
<evidence type="ECO:0000313" key="3">
    <source>
        <dbReference type="Proteomes" id="UP001217485"/>
    </source>
</evidence>
<feature type="region of interest" description="Disordered" evidence="1">
    <location>
        <begin position="191"/>
        <end position="226"/>
    </location>
</feature>
<feature type="compositionally biased region" description="Basic and acidic residues" evidence="1">
    <location>
        <begin position="216"/>
        <end position="226"/>
    </location>
</feature>
<dbReference type="SUPFAM" id="SSF88946">
    <property type="entry name" value="Sigma2 domain of RNA polymerase sigma factors"/>
    <property type="match status" value="1"/>
</dbReference>
<name>A0ABT5BVH6_9BACT</name>
<reference evidence="2 3" key="1">
    <citation type="submission" date="2023-01" db="EMBL/GenBank/DDBJ databases">
        <title>Minimal conservation of predation-associated metabolite biosynthetic gene clusters underscores biosynthetic potential of Myxococcota including descriptions for ten novel species: Archangium lansinium sp. nov., Myxococcus landrumus sp. nov., Nannocystis bai.</title>
        <authorList>
            <person name="Ahearne A."/>
            <person name="Stevens C."/>
            <person name="Dowd S."/>
        </authorList>
    </citation>
    <scope>NUCLEOTIDE SEQUENCE [LARGE SCALE GENOMIC DNA]</scope>
    <source>
        <strain evidence="2 3">WIWO2</strain>
    </source>
</reference>
<evidence type="ECO:0000256" key="1">
    <source>
        <dbReference type="SAM" id="MobiDB-lite"/>
    </source>
</evidence>
<protein>
    <submittedName>
        <fullName evidence="2">Sigma-70 family RNA polymerase sigma factor</fullName>
    </submittedName>
</protein>